<protein>
    <submittedName>
        <fullName evidence="1">Uncharacterized protein</fullName>
    </submittedName>
</protein>
<gene>
    <name evidence="1" type="ORF">HPB47_015804</name>
</gene>
<evidence type="ECO:0000313" key="1">
    <source>
        <dbReference type="EMBL" id="KAG0441976.1"/>
    </source>
</evidence>
<proteinExistence type="predicted"/>
<name>A0AC60QSK7_IXOPE</name>
<reference evidence="1 2" key="1">
    <citation type="journal article" date="2020" name="Cell">
        <title>Large-Scale Comparative Analyses of Tick Genomes Elucidate Their Genetic Diversity and Vector Capacities.</title>
        <authorList>
            <consortium name="Tick Genome and Microbiome Consortium (TIGMIC)"/>
            <person name="Jia N."/>
            <person name="Wang J."/>
            <person name="Shi W."/>
            <person name="Du L."/>
            <person name="Sun Y."/>
            <person name="Zhan W."/>
            <person name="Jiang J.F."/>
            <person name="Wang Q."/>
            <person name="Zhang B."/>
            <person name="Ji P."/>
            <person name="Bell-Sakyi L."/>
            <person name="Cui X.M."/>
            <person name="Yuan T.T."/>
            <person name="Jiang B.G."/>
            <person name="Yang W.F."/>
            <person name="Lam T.T."/>
            <person name="Chang Q.C."/>
            <person name="Ding S.J."/>
            <person name="Wang X.J."/>
            <person name="Zhu J.G."/>
            <person name="Ruan X.D."/>
            <person name="Zhao L."/>
            <person name="Wei J.T."/>
            <person name="Ye R.Z."/>
            <person name="Que T.C."/>
            <person name="Du C.H."/>
            <person name="Zhou Y.H."/>
            <person name="Cheng J.X."/>
            <person name="Dai P.F."/>
            <person name="Guo W.B."/>
            <person name="Han X.H."/>
            <person name="Huang E.J."/>
            <person name="Li L.F."/>
            <person name="Wei W."/>
            <person name="Gao Y.C."/>
            <person name="Liu J.Z."/>
            <person name="Shao H.Z."/>
            <person name="Wang X."/>
            <person name="Wang C.C."/>
            <person name="Yang T.C."/>
            <person name="Huo Q.B."/>
            <person name="Li W."/>
            <person name="Chen H.Y."/>
            <person name="Chen S.E."/>
            <person name="Zhou L.G."/>
            <person name="Ni X.B."/>
            <person name="Tian J.H."/>
            <person name="Sheng Y."/>
            <person name="Liu T."/>
            <person name="Pan Y.S."/>
            <person name="Xia L.Y."/>
            <person name="Li J."/>
            <person name="Zhao F."/>
            <person name="Cao W.C."/>
        </authorList>
    </citation>
    <scope>NUCLEOTIDE SEQUENCE [LARGE SCALE GENOMIC DNA]</scope>
    <source>
        <strain evidence="1">Iper-2018</strain>
    </source>
</reference>
<comment type="caution">
    <text evidence="1">The sequence shown here is derived from an EMBL/GenBank/DDBJ whole genome shotgun (WGS) entry which is preliminary data.</text>
</comment>
<keyword evidence="2" id="KW-1185">Reference proteome</keyword>
<evidence type="ECO:0000313" key="2">
    <source>
        <dbReference type="Proteomes" id="UP000805193"/>
    </source>
</evidence>
<dbReference type="Proteomes" id="UP000805193">
    <property type="component" value="Unassembled WGS sequence"/>
</dbReference>
<accession>A0AC60QSK7</accession>
<organism evidence="1 2">
    <name type="scientific">Ixodes persulcatus</name>
    <name type="common">Taiga tick</name>
    <dbReference type="NCBI Taxonomy" id="34615"/>
    <lineage>
        <taxon>Eukaryota</taxon>
        <taxon>Metazoa</taxon>
        <taxon>Ecdysozoa</taxon>
        <taxon>Arthropoda</taxon>
        <taxon>Chelicerata</taxon>
        <taxon>Arachnida</taxon>
        <taxon>Acari</taxon>
        <taxon>Parasitiformes</taxon>
        <taxon>Ixodida</taxon>
        <taxon>Ixodoidea</taxon>
        <taxon>Ixodidae</taxon>
        <taxon>Ixodinae</taxon>
        <taxon>Ixodes</taxon>
    </lineage>
</organism>
<feature type="non-terminal residue" evidence="1">
    <location>
        <position position="316"/>
    </location>
</feature>
<dbReference type="EMBL" id="JABSTQ010004498">
    <property type="protein sequence ID" value="KAG0441976.1"/>
    <property type="molecule type" value="Genomic_DNA"/>
</dbReference>
<sequence>MVMSLLLATSAAAKRRVRIRQHCKMATGPTLTEKFQGCLVGGLLGDCLGAPFEAHIKNTVIPDQRTFFQNLLKGEVVFGPLAGRNFRPSEVDQEHGWYHYTDDSAMTFCLARSLLAKGGFDPLDVAKRPTEYLETIKWLVSDTLNHAERKLKLSSYADPYKPAMEQFEGRGSYGNGASMRVAPVALFYTKDHEKMIEVARNQAMLTHSNESAYNAAILQCMAIATALRSDPGTPFDSGHFMSHLVALMLQQEKSHNGQGPLFRKMELIKKIVCDPTQDPTPAEVAVMLGNDMSAQGSVPTAIYSFLRSQRPLTDFE</sequence>